<dbReference type="Pfam" id="PF13377">
    <property type="entry name" value="Peripla_BP_3"/>
    <property type="match status" value="1"/>
</dbReference>
<dbReference type="Proteomes" id="UP000254912">
    <property type="component" value="Unassembled WGS sequence"/>
</dbReference>
<dbReference type="Pfam" id="PF00356">
    <property type="entry name" value="LacI"/>
    <property type="match status" value="1"/>
</dbReference>
<dbReference type="GeneID" id="94546697"/>
<dbReference type="InterPro" id="IPR000843">
    <property type="entry name" value="HTH_LacI"/>
</dbReference>
<dbReference type="SUPFAM" id="SSF47413">
    <property type="entry name" value="lambda repressor-like DNA-binding domains"/>
    <property type="match status" value="1"/>
</dbReference>
<keyword evidence="2" id="KW-1185">Reference proteome</keyword>
<reference evidence="1 2" key="1">
    <citation type="submission" date="2018-07" db="EMBL/GenBank/DDBJ databases">
        <title>Genomic Encyclopedia of Type Strains, Phase III (KMG-III): the genomes of soil and plant-associated and newly described type strains.</title>
        <authorList>
            <person name="Whitman W."/>
        </authorList>
    </citation>
    <scope>NUCLEOTIDE SEQUENCE [LARGE SCALE GENOMIC DNA]</scope>
    <source>
        <strain evidence="1 2">CECT 7031</strain>
    </source>
</reference>
<dbReference type="CDD" id="cd01544">
    <property type="entry name" value="PBP1_GalR"/>
    <property type="match status" value="1"/>
</dbReference>
<name>A0A288QPB6_9LACO</name>
<dbReference type="SMART" id="SM00354">
    <property type="entry name" value="HTH_LACI"/>
    <property type="match status" value="1"/>
</dbReference>
<dbReference type="RefSeq" id="WP_070230674.1">
    <property type="nucleotide sequence ID" value="NZ_BJYO01000007.1"/>
</dbReference>
<evidence type="ECO:0000313" key="2">
    <source>
        <dbReference type="Proteomes" id="UP000254912"/>
    </source>
</evidence>
<dbReference type="GO" id="GO:0000976">
    <property type="term" value="F:transcription cis-regulatory region binding"/>
    <property type="evidence" value="ECO:0007669"/>
    <property type="project" value="TreeGrafter"/>
</dbReference>
<dbReference type="InterPro" id="IPR010982">
    <property type="entry name" value="Lambda_DNA-bd_dom_sf"/>
</dbReference>
<evidence type="ECO:0000313" key="1">
    <source>
        <dbReference type="EMBL" id="RDL01106.1"/>
    </source>
</evidence>
<dbReference type="PANTHER" id="PTHR30146">
    <property type="entry name" value="LACI-RELATED TRANSCRIPTIONAL REPRESSOR"/>
    <property type="match status" value="1"/>
</dbReference>
<proteinExistence type="predicted"/>
<dbReference type="PANTHER" id="PTHR30146:SF149">
    <property type="entry name" value="HTH-TYPE TRANSCRIPTIONAL REGULATOR EBGR"/>
    <property type="match status" value="1"/>
</dbReference>
<dbReference type="CDD" id="cd01392">
    <property type="entry name" value="HTH_LacI"/>
    <property type="match status" value="1"/>
</dbReference>
<dbReference type="AlphaFoldDB" id="A0A288QPB6"/>
<comment type="caution">
    <text evidence="1">The sequence shown here is derived from an EMBL/GenBank/DDBJ whole genome shotgun (WGS) entry which is preliminary data.</text>
</comment>
<dbReference type="Gene3D" id="3.40.50.2300">
    <property type="match status" value="2"/>
</dbReference>
<protein>
    <submittedName>
        <fullName evidence="1">LacI family transcriptional regulator</fullName>
    </submittedName>
</protein>
<sequence>MVTIRQIAEEARVSAATVSRILNADTTLSVTDETRERVNRIANKYNYRTRQQKKAPDKHHFSVALLMSHSLERENNDDYWRHIKQGIYEEAQRRGINVAYSARFIEGVDLSRLRNYDALIVTGPISRAAVYELKAINQNIVLVDAGGVHYDDIDDVTPNLGSMTRRILDELRSTAQPNIALVTGQNDLVDLDGQVRQVAEDIRTTTYYQWCREHRLTPIVKSGSWDPQFGVDAAEELMHEAPKLDAIVVASDPLAVGVLKVLKEYNLVPGKDISVVSFGDLELVNYIAPLLTTVRLEHFKIGHAAVRLAEDLARKNRDWVSWVTIPTQLIYRETFTKKQIKR</sequence>
<dbReference type="SUPFAM" id="SSF53822">
    <property type="entry name" value="Periplasmic binding protein-like I"/>
    <property type="match status" value="1"/>
</dbReference>
<dbReference type="InterPro" id="IPR028082">
    <property type="entry name" value="Peripla_BP_I"/>
</dbReference>
<dbReference type="PROSITE" id="PS50932">
    <property type="entry name" value="HTH_LACI_2"/>
    <property type="match status" value="1"/>
</dbReference>
<dbReference type="Gene3D" id="1.10.260.40">
    <property type="entry name" value="lambda repressor-like DNA-binding domains"/>
    <property type="match status" value="1"/>
</dbReference>
<accession>A0A288QPB6</accession>
<dbReference type="EMBL" id="QRAS01000005">
    <property type="protein sequence ID" value="RDL01106.1"/>
    <property type="molecule type" value="Genomic_DNA"/>
</dbReference>
<dbReference type="GO" id="GO:0003700">
    <property type="term" value="F:DNA-binding transcription factor activity"/>
    <property type="evidence" value="ECO:0007669"/>
    <property type="project" value="TreeGrafter"/>
</dbReference>
<gene>
    <name evidence="1" type="ORF">DFP99_1577</name>
</gene>
<dbReference type="OrthoDB" id="43195at2"/>
<dbReference type="KEGG" id="wso:WSWS_01513"/>
<organism evidence="1 2">
    <name type="scientific">Weissella soli</name>
    <dbReference type="NCBI Taxonomy" id="155866"/>
    <lineage>
        <taxon>Bacteria</taxon>
        <taxon>Bacillati</taxon>
        <taxon>Bacillota</taxon>
        <taxon>Bacilli</taxon>
        <taxon>Lactobacillales</taxon>
        <taxon>Lactobacillaceae</taxon>
        <taxon>Weissella</taxon>
    </lineage>
</organism>
<dbReference type="InterPro" id="IPR046335">
    <property type="entry name" value="LacI/GalR-like_sensor"/>
</dbReference>